<dbReference type="EMBL" id="CAUYUJ010016068">
    <property type="protein sequence ID" value="CAK0861529.1"/>
    <property type="molecule type" value="Genomic_DNA"/>
</dbReference>
<name>A0ABN9UP14_9DINO</name>
<keyword evidence="2" id="KW-1133">Transmembrane helix</keyword>
<keyword evidence="4" id="KW-1185">Reference proteome</keyword>
<sequence length="262" mass="27732">MTCGNTAYRHLHVFVRGRSSDHKTELVSQGVALSGFRRPCKAYQANGSVGGAAAASAAVCEAGELALEVPPADARTVLELSLDKEGLIEPPAIQPAPSLSYDRRVLQATLQLSPGGASAASRPRHTRSSFQTISVRYTCFKDGVSDIMLTLHVLAHKPIDLAWRKRCVEPKAHVGKALTAPQAFAIVMVVLVAIGFAMCLVCFCCSEDDDPDGPFGGAGGKVAVEGRQRKRKYADEGDEEALEGMGPAAAAIGAREGEITYH</sequence>
<organism evidence="3 4">
    <name type="scientific">Prorocentrum cordatum</name>
    <dbReference type="NCBI Taxonomy" id="2364126"/>
    <lineage>
        <taxon>Eukaryota</taxon>
        <taxon>Sar</taxon>
        <taxon>Alveolata</taxon>
        <taxon>Dinophyceae</taxon>
        <taxon>Prorocentrales</taxon>
        <taxon>Prorocentraceae</taxon>
        <taxon>Prorocentrum</taxon>
    </lineage>
</organism>
<protein>
    <submittedName>
        <fullName evidence="3">Uncharacterized protein</fullName>
    </submittedName>
</protein>
<proteinExistence type="predicted"/>
<comment type="caution">
    <text evidence="3">The sequence shown here is derived from an EMBL/GenBank/DDBJ whole genome shotgun (WGS) entry which is preliminary data.</text>
</comment>
<dbReference type="Proteomes" id="UP001189429">
    <property type="component" value="Unassembled WGS sequence"/>
</dbReference>
<feature type="transmembrane region" description="Helical" evidence="2">
    <location>
        <begin position="183"/>
        <end position="205"/>
    </location>
</feature>
<evidence type="ECO:0000256" key="2">
    <source>
        <dbReference type="SAM" id="Phobius"/>
    </source>
</evidence>
<evidence type="ECO:0000313" key="4">
    <source>
        <dbReference type="Proteomes" id="UP001189429"/>
    </source>
</evidence>
<evidence type="ECO:0000313" key="3">
    <source>
        <dbReference type="EMBL" id="CAK0861529.1"/>
    </source>
</evidence>
<evidence type="ECO:0000256" key="1">
    <source>
        <dbReference type="SAM" id="MobiDB-lite"/>
    </source>
</evidence>
<keyword evidence="2" id="KW-0472">Membrane</keyword>
<feature type="compositionally biased region" description="Low complexity" evidence="1">
    <location>
        <begin position="243"/>
        <end position="254"/>
    </location>
</feature>
<reference evidence="3" key="1">
    <citation type="submission" date="2023-10" db="EMBL/GenBank/DDBJ databases">
        <authorList>
            <person name="Chen Y."/>
            <person name="Shah S."/>
            <person name="Dougan E. K."/>
            <person name="Thang M."/>
            <person name="Chan C."/>
        </authorList>
    </citation>
    <scope>NUCLEOTIDE SEQUENCE [LARGE SCALE GENOMIC DNA]</scope>
</reference>
<accession>A0ABN9UP14</accession>
<feature type="region of interest" description="Disordered" evidence="1">
    <location>
        <begin position="228"/>
        <end position="262"/>
    </location>
</feature>
<gene>
    <name evidence="3" type="ORF">PCOR1329_LOCUS50168</name>
</gene>
<keyword evidence="2" id="KW-0812">Transmembrane</keyword>